<dbReference type="Proteomes" id="UP000052946">
    <property type="component" value="Unassembled WGS sequence"/>
</dbReference>
<comment type="similarity">
    <text evidence="4">Belongs to the peptidase C15 family.</text>
</comment>
<name>A0A0U9H8Z0_9BACI</name>
<dbReference type="Pfam" id="PF01470">
    <property type="entry name" value="Peptidase_C15"/>
    <property type="match status" value="1"/>
</dbReference>
<evidence type="ECO:0000256" key="7">
    <source>
        <dbReference type="ARBA" id="ARBA00022801"/>
    </source>
</evidence>
<comment type="subcellular location">
    <subcellularLocation>
        <location evidence="3">Cytoplasm</location>
    </subcellularLocation>
</comment>
<dbReference type="PROSITE" id="PS01334">
    <property type="entry name" value="PYRASE_CYS"/>
    <property type="match status" value="1"/>
</dbReference>
<evidence type="ECO:0000256" key="4">
    <source>
        <dbReference type="ARBA" id="ARBA00006641"/>
    </source>
</evidence>
<evidence type="ECO:0000256" key="5">
    <source>
        <dbReference type="ARBA" id="ARBA00022490"/>
    </source>
</evidence>
<dbReference type="InterPro" id="IPR000816">
    <property type="entry name" value="Peptidase_C15"/>
</dbReference>
<keyword evidence="8" id="KW-0788">Thiol protease</keyword>
<accession>A0A0U9H8Z0</accession>
<evidence type="ECO:0000256" key="6">
    <source>
        <dbReference type="ARBA" id="ARBA00022670"/>
    </source>
</evidence>
<dbReference type="SUPFAM" id="SSF53182">
    <property type="entry name" value="Pyrrolidone carboxyl peptidase (pyroglutamate aminopeptidase)"/>
    <property type="match status" value="1"/>
</dbReference>
<dbReference type="InterPro" id="IPR036440">
    <property type="entry name" value="Peptidase_C15-like_sf"/>
</dbReference>
<feature type="active site" evidence="10">
    <location>
        <position position="142"/>
    </location>
</feature>
<dbReference type="InterPro" id="IPR016125">
    <property type="entry name" value="Peptidase_C15-like"/>
</dbReference>
<dbReference type="CDD" id="cd00501">
    <property type="entry name" value="Peptidase_C15"/>
    <property type="match status" value="1"/>
</dbReference>
<dbReference type="PRINTS" id="PR00706">
    <property type="entry name" value="PYROGLUPTASE"/>
</dbReference>
<dbReference type="EC" id="3.4.19.3" evidence="9"/>
<dbReference type="InterPro" id="IPR033694">
    <property type="entry name" value="PGPEP1_Cys_AS"/>
</dbReference>
<dbReference type="OrthoDB" id="9779738at2"/>
<evidence type="ECO:0000313" key="12">
    <source>
        <dbReference type="Proteomes" id="UP000052946"/>
    </source>
</evidence>
<evidence type="ECO:0000256" key="1">
    <source>
        <dbReference type="ARBA" id="ARBA00001770"/>
    </source>
</evidence>
<dbReference type="PANTHER" id="PTHR23402">
    <property type="entry name" value="PROTEASE FAMILY C15 PYROGLUTAMYL-PEPTIDASE I-RELATED"/>
    <property type="match status" value="1"/>
</dbReference>
<feature type="active site" evidence="9">
    <location>
        <position position="80"/>
    </location>
</feature>
<evidence type="ECO:0000256" key="9">
    <source>
        <dbReference type="PROSITE-ProRule" id="PRU10076"/>
    </source>
</evidence>
<dbReference type="GO" id="GO:0016920">
    <property type="term" value="F:pyroglutamyl-peptidase activity"/>
    <property type="evidence" value="ECO:0007669"/>
    <property type="project" value="UniProtKB-EC"/>
</dbReference>
<reference evidence="11 12" key="2">
    <citation type="journal article" date="2016" name="Genome Announc.">
        <title>Draft Genome Sequence of Oceanobacillus picturae Heshi-B3, Isolated from Fermented Rice Bran in a Traditional Japanese Seafood Dish.</title>
        <authorList>
            <person name="Akuzawa S."/>
            <person name="Nagaoka J."/>
            <person name="Kanekatsu M."/>
            <person name="Kanesaki Y."/>
            <person name="Suzuki T."/>
        </authorList>
    </citation>
    <scope>NUCLEOTIDE SEQUENCE [LARGE SCALE GENOMIC DNA]</scope>
    <source>
        <strain evidence="11 12">Heshi-B3</strain>
    </source>
</reference>
<keyword evidence="5" id="KW-0963">Cytoplasm</keyword>
<evidence type="ECO:0000256" key="2">
    <source>
        <dbReference type="ARBA" id="ARBA00002280"/>
    </source>
</evidence>
<dbReference type="Gene3D" id="3.40.630.20">
    <property type="entry name" value="Peptidase C15, pyroglutamyl peptidase I-like"/>
    <property type="match status" value="1"/>
</dbReference>
<evidence type="ECO:0000256" key="3">
    <source>
        <dbReference type="ARBA" id="ARBA00004496"/>
    </source>
</evidence>
<evidence type="ECO:0000313" key="11">
    <source>
        <dbReference type="EMBL" id="GAQ19178.1"/>
    </source>
</evidence>
<comment type="function">
    <text evidence="2">Removes 5-oxoproline from various penultimate amino acid residues except L-proline.</text>
</comment>
<dbReference type="EMBL" id="BBXV01000041">
    <property type="protein sequence ID" value="GAQ19178.1"/>
    <property type="molecule type" value="Genomic_DNA"/>
</dbReference>
<organism evidence="11 12">
    <name type="scientific">Oceanobacillus picturae</name>
    <dbReference type="NCBI Taxonomy" id="171693"/>
    <lineage>
        <taxon>Bacteria</taxon>
        <taxon>Bacillati</taxon>
        <taxon>Bacillota</taxon>
        <taxon>Bacilli</taxon>
        <taxon>Bacillales</taxon>
        <taxon>Bacillaceae</taxon>
        <taxon>Oceanobacillus</taxon>
    </lineage>
</organism>
<sequence>MKKLLLTGFEPFLEFPINPTTSIAQSLNGEQYNGYEIIGEVLTVDFRKSGKQLVELMEQHKPDAIISLGLAAGRNCITPERIAINCNDGPVDNEGHKPDGEAIFEDGADGYFSTLPIKKIVERLKEEKLPAKISNTAGAYLCNNVMYHGLHYAKQHGLTIPSGFIHIPASHALAVEKNMPSWSEEDLVKGIKIAIETL</sequence>
<comment type="catalytic activity">
    <reaction evidence="1 9">
        <text>Release of an N-terminal pyroglutamyl group from a polypeptide, the second amino acid generally not being Pro.</text>
        <dbReference type="EC" id="3.4.19.3"/>
    </reaction>
</comment>
<dbReference type="PIRSF" id="PIRSF015592">
    <property type="entry name" value="Prld-crbxl_pptds"/>
    <property type="match status" value="1"/>
</dbReference>
<gene>
    <name evidence="11" type="ORF">OPHB3_3140</name>
</gene>
<keyword evidence="7" id="KW-0378">Hydrolase</keyword>
<comment type="caution">
    <text evidence="11">The sequence shown here is derived from an EMBL/GenBank/DDBJ whole genome shotgun (WGS) entry which is preliminary data.</text>
</comment>
<dbReference type="PROSITE" id="PS01333">
    <property type="entry name" value="PYRASE_GLU"/>
    <property type="match status" value="1"/>
</dbReference>
<evidence type="ECO:0000256" key="10">
    <source>
        <dbReference type="PROSITE-ProRule" id="PRU10077"/>
    </source>
</evidence>
<dbReference type="GO" id="GO:0005829">
    <property type="term" value="C:cytosol"/>
    <property type="evidence" value="ECO:0007669"/>
    <property type="project" value="InterPro"/>
</dbReference>
<keyword evidence="6" id="KW-0645">Protease</keyword>
<dbReference type="GO" id="GO:0006508">
    <property type="term" value="P:proteolysis"/>
    <property type="evidence" value="ECO:0007669"/>
    <property type="project" value="UniProtKB-KW"/>
</dbReference>
<dbReference type="InterPro" id="IPR033693">
    <property type="entry name" value="PGPEP1_Glu_AS"/>
</dbReference>
<dbReference type="NCBIfam" id="NF009676">
    <property type="entry name" value="PRK13197.1"/>
    <property type="match status" value="1"/>
</dbReference>
<dbReference type="PANTHER" id="PTHR23402:SF1">
    <property type="entry name" value="PYROGLUTAMYL-PEPTIDASE I"/>
    <property type="match status" value="1"/>
</dbReference>
<evidence type="ECO:0000256" key="8">
    <source>
        <dbReference type="ARBA" id="ARBA00022807"/>
    </source>
</evidence>
<dbReference type="RefSeq" id="WP_058950924.1">
    <property type="nucleotide sequence ID" value="NZ_BBXV01000041.1"/>
</dbReference>
<reference evidence="12" key="1">
    <citation type="submission" date="2015-07" db="EMBL/GenBank/DDBJ databases">
        <title>Draft Genome Sequence of Oceanobacillus picturae Heshi-B3 that Was Isolated from Fermented Rice Bran with Aging Salted Mackerel, Which Was Named Heshiko as Traditional Fermented Seafood in Japan.</title>
        <authorList>
            <person name="Akuzawa S."/>
            <person name="Nakagawa J."/>
            <person name="Kanekatsu T."/>
            <person name="Kanesaki Y."/>
            <person name="Suzuki T."/>
        </authorList>
    </citation>
    <scope>NUCLEOTIDE SEQUENCE [LARGE SCALE GENOMIC DNA]</scope>
    <source>
        <strain evidence="12">Heshi-B3</strain>
    </source>
</reference>
<proteinExistence type="inferred from homology"/>
<dbReference type="AlphaFoldDB" id="A0A0U9H8Z0"/>
<protein>
    <recommendedName>
        <fullName evidence="9">Pyroglutamyl-peptidase I</fullName>
        <ecNumber evidence="9">3.4.19.3</ecNumber>
    </recommendedName>
</protein>